<dbReference type="PANTHER" id="PTHR12526">
    <property type="entry name" value="GLYCOSYLTRANSFERASE"/>
    <property type="match status" value="1"/>
</dbReference>
<comment type="caution">
    <text evidence="1">The sequence shown here is derived from an EMBL/GenBank/DDBJ whole genome shotgun (WGS) entry which is preliminary data.</text>
</comment>
<dbReference type="AlphaFoldDB" id="A0A2W4Z9L9"/>
<reference evidence="1 2" key="1">
    <citation type="submission" date="2017-08" db="EMBL/GenBank/DDBJ databases">
        <title>Infants hospitalized years apart are colonized by the same room-sourced microbial strains.</title>
        <authorList>
            <person name="Brooks B."/>
            <person name="Olm M.R."/>
            <person name="Firek B.A."/>
            <person name="Baker R."/>
            <person name="Thomas B.C."/>
            <person name="Morowitz M.J."/>
            <person name="Banfield J.F."/>
        </authorList>
    </citation>
    <scope>NUCLEOTIDE SEQUENCE [LARGE SCALE GENOMIC DNA]</scope>
    <source>
        <strain evidence="1">S2_018_000_R3_110</strain>
    </source>
</reference>
<dbReference type="Proteomes" id="UP000248614">
    <property type="component" value="Unassembled WGS sequence"/>
</dbReference>
<evidence type="ECO:0008006" key="3">
    <source>
        <dbReference type="Google" id="ProtNLM"/>
    </source>
</evidence>
<dbReference type="SUPFAM" id="SSF53756">
    <property type="entry name" value="UDP-Glycosyltransferase/glycogen phosphorylase"/>
    <property type="match status" value="1"/>
</dbReference>
<gene>
    <name evidence="1" type="ORF">DI632_05235</name>
</gene>
<evidence type="ECO:0000313" key="1">
    <source>
        <dbReference type="EMBL" id="PZO79010.1"/>
    </source>
</evidence>
<accession>A0A2W4Z9L9</accession>
<proteinExistence type="predicted"/>
<evidence type="ECO:0000313" key="2">
    <source>
        <dbReference type="Proteomes" id="UP000248614"/>
    </source>
</evidence>
<sequence>MTIPGSARAPVRPHKPKILVFVGGYLPGYRFGGPLQSIANLVDRLGDEFDFRIVTADRDLGSTAPYPDIVPQQWHPVGQAQVLYLAPAERRLAVISRILRETPHHALYLNSFFNPHFSTLPLVARRMGRSPLTARVILAPRGEFAPGALQIKQSKKRVFLAISRLVALHRNLIWQASTQREADDIRRATGPGNIVCATDLPRQPAPLLARRPRAAGEPLRIVFLSRISPMKNLLYALEALAEVKAPVVFTIHGPREDEGYWQDCAAVIARMPSNIEIVEGGPVEPADVVPALAQHDLFFLPTQGENYGHVIGEALEAGLRILISDRTPWRGLAAEDVGDDLPLGARSAFVQAIEQAAARRDRIEAAERSYAFLAKAFDVADTLEANRMLLASALPRDVG</sequence>
<dbReference type="Gene3D" id="3.40.50.2000">
    <property type="entry name" value="Glycogen Phosphorylase B"/>
    <property type="match status" value="1"/>
</dbReference>
<name>A0A2W4Z9L9_9SPHN</name>
<organism evidence="1 2">
    <name type="scientific">Sphingomonas hengshuiensis</name>
    <dbReference type="NCBI Taxonomy" id="1609977"/>
    <lineage>
        <taxon>Bacteria</taxon>
        <taxon>Pseudomonadati</taxon>
        <taxon>Pseudomonadota</taxon>
        <taxon>Alphaproteobacteria</taxon>
        <taxon>Sphingomonadales</taxon>
        <taxon>Sphingomonadaceae</taxon>
        <taxon>Sphingomonas</taxon>
    </lineage>
</organism>
<dbReference type="EMBL" id="QFNF01000009">
    <property type="protein sequence ID" value="PZO79010.1"/>
    <property type="molecule type" value="Genomic_DNA"/>
</dbReference>
<dbReference type="Pfam" id="PF13692">
    <property type="entry name" value="Glyco_trans_1_4"/>
    <property type="match status" value="1"/>
</dbReference>
<protein>
    <recommendedName>
        <fullName evidence="3">Glycosyl transferase family 1</fullName>
    </recommendedName>
</protein>